<proteinExistence type="predicted"/>
<feature type="compositionally biased region" description="Basic and acidic residues" evidence="1">
    <location>
        <begin position="217"/>
        <end position="230"/>
    </location>
</feature>
<feature type="region of interest" description="Disordered" evidence="1">
    <location>
        <begin position="317"/>
        <end position="418"/>
    </location>
</feature>
<dbReference type="GeneTree" id="ENSGT00950000182963"/>
<feature type="compositionally biased region" description="Low complexity" evidence="1">
    <location>
        <begin position="775"/>
        <end position="788"/>
    </location>
</feature>
<feature type="compositionally biased region" description="Basic and acidic residues" evidence="1">
    <location>
        <begin position="319"/>
        <end position="333"/>
    </location>
</feature>
<organism evidence="2">
    <name type="scientific">Pundamilia nyererei</name>
    <dbReference type="NCBI Taxonomy" id="303518"/>
    <lineage>
        <taxon>Eukaryota</taxon>
        <taxon>Metazoa</taxon>
        <taxon>Chordata</taxon>
        <taxon>Craniata</taxon>
        <taxon>Vertebrata</taxon>
        <taxon>Euteleostomi</taxon>
        <taxon>Actinopterygii</taxon>
        <taxon>Neopterygii</taxon>
        <taxon>Teleostei</taxon>
        <taxon>Neoteleostei</taxon>
        <taxon>Acanthomorphata</taxon>
        <taxon>Ovalentaria</taxon>
        <taxon>Cichlomorphae</taxon>
        <taxon>Cichliformes</taxon>
        <taxon>Cichlidae</taxon>
        <taxon>African cichlids</taxon>
        <taxon>Pseudocrenilabrinae</taxon>
        <taxon>Haplochromini</taxon>
        <taxon>Pundamilia</taxon>
    </lineage>
</organism>
<dbReference type="GO" id="GO:0030154">
    <property type="term" value="P:cell differentiation"/>
    <property type="evidence" value="ECO:0007669"/>
    <property type="project" value="TreeGrafter"/>
</dbReference>
<feature type="compositionally biased region" description="Polar residues" evidence="1">
    <location>
        <begin position="1282"/>
        <end position="1295"/>
    </location>
</feature>
<dbReference type="Ensembl" id="ENSPNYT00000017141.1">
    <property type="protein sequence ID" value="ENSPNYP00000016722.1"/>
    <property type="gene ID" value="ENSPNYG00000012611.1"/>
</dbReference>
<feature type="region of interest" description="Disordered" evidence="1">
    <location>
        <begin position="955"/>
        <end position="979"/>
    </location>
</feature>
<feature type="region of interest" description="Disordered" evidence="1">
    <location>
        <begin position="207"/>
        <end position="230"/>
    </location>
</feature>
<feature type="compositionally biased region" description="Basic and acidic residues" evidence="1">
    <location>
        <begin position="1359"/>
        <end position="1370"/>
    </location>
</feature>
<feature type="compositionally biased region" description="Low complexity" evidence="1">
    <location>
        <begin position="1194"/>
        <end position="1212"/>
    </location>
</feature>
<feature type="compositionally biased region" description="Basic and acidic residues" evidence="1">
    <location>
        <begin position="389"/>
        <end position="403"/>
    </location>
</feature>
<dbReference type="PANTHER" id="PTHR23039">
    <property type="entry name" value="NANCE-HORAN SYNDROME PROTEIN"/>
    <property type="match status" value="1"/>
</dbReference>
<feature type="region of interest" description="Disordered" evidence="1">
    <location>
        <begin position="528"/>
        <end position="556"/>
    </location>
</feature>
<feature type="region of interest" description="Disordered" evidence="1">
    <location>
        <begin position="813"/>
        <end position="874"/>
    </location>
</feature>
<feature type="compositionally biased region" description="Low complexity" evidence="1">
    <location>
        <begin position="1032"/>
        <end position="1041"/>
    </location>
</feature>
<feature type="compositionally biased region" description="Low complexity" evidence="1">
    <location>
        <begin position="441"/>
        <end position="460"/>
    </location>
</feature>
<feature type="compositionally biased region" description="Low complexity" evidence="1">
    <location>
        <begin position="857"/>
        <end position="868"/>
    </location>
</feature>
<sequence length="1370" mass="149592">SDNRKGLSFLPISLSLTAVSNLDVESKLTAHYQAPWHQQRNVFHPSTRPECVEELHRQAKTSLWALHRGEALRSTQLLRLQHRRKSCSLSCLFESTRSSSPTECCHFSPWSRKAVPSDPDSDGVALGHRSKFPIPNIPSTLDKQTNWSKALPLPTPEERMKSNSQVITSCVIPINVTGVGFDRDASVRCSLVHSQSLLQRRRKLRRRRTVAGVPRQVQRDLDSDDSPGSRERTVIVHASADITPSIQEFASHLNTRDSGCQTEDFLISGAPSRRRIRLQRGPGVSLSLSHSAGNISSLPETSDAMFSASVGAHLRSRSLPRDTSRMLDNGHNDSDDEEDLSPFDTEGFLTGSRKLTLKDEEESTDDQAMSEHQLGSLKYKQLSQSPERSWMERTRSHLPRKADMGSCEISSSSDTFSSPMHSISAAAVLGGQIDHKEDHQSSSGNWSGSSSTCPSQTSETIPPAASPPLTGSSHCDSELSLNAATHTNDDQTGFLLDHYQGLRTQRAGSFSSTAMDILEEVGVSNPIEGEWSYPNPEPPGSQGFSPEPRREAESSLGCPSFTSMATCESSFSDKPPSEKADTVSHYSVDNEGYYTSMHFDCGLKGSQSFTYNNYAPSGTDCGLSDSSGHMTLGRRCLSLKKPKVKPSPPKRSSSLRKTCSEGNIPIKKEPKITCGQQLHLSAKERKLQLALSGSLAHTENSSVVRETRVGWGVEGSADLPDLVSTDTHSFKDEGVLQSDYADLWLLNDLKSTDAYRSLSNSSTATGTTVIECIKSQDSSESQTSQSGSRATTPSLPSVEEDFKLISPEKLAGLASPSSGYSSQSETPTSSFPSTFFPGPLSPSSGKRKPKVPERKSSLSSLSLQSLSSRDGATSKRDLELPIIPPSHLDLSVLHSVNNKATAYKTQMQILHQNKQKAAVSAKPIVPHNPEVFNAHCLSITPTVLNSVHLRSISKEQHENHTTSKFQYPTVNSPSKLSTSKSLELKSPALYNSHHHHLHLSSKESGVFTSNEDQERETCRELPETPACLGDFSSQSETLQQQHSEEEEEAYPPPPPPVLHSSPNRPSSQDKVPATDSQLETLQSSPISNEDSKEMDSLGESSECISQESKDSMPDMEDYFSKDSTLSDSTLSSVHDESRPEDDTVFLSPTKSRTTEDLFAMIHRSKRKVLGRKDSAELGVRNRLGGASWNTPPNSTASSPISVASPSSAVTPPGLHRVPGPIYRNAKKSSTSNEEFKLLLLKKGSRSDTSYRMSATEILKSPITPKSLGDTLMESPRHPDDNTFPQQQPQSGQDHLSSPYLKTNAEGFSPKSFHTSAASRQGRSRIPPPANSSRYSMRSRLYSTPMQAISEGETENSDGSPHDDHSSQGST</sequence>
<feature type="region of interest" description="Disordered" evidence="1">
    <location>
        <begin position="1182"/>
        <end position="1370"/>
    </location>
</feature>
<feature type="compositionally biased region" description="Low complexity" evidence="1">
    <location>
        <begin position="815"/>
        <end position="844"/>
    </location>
</feature>
<feature type="compositionally biased region" description="Low complexity" evidence="1">
    <location>
        <begin position="1122"/>
        <end position="1132"/>
    </location>
</feature>
<dbReference type="InterPro" id="IPR024845">
    <property type="entry name" value="NHS-like"/>
</dbReference>
<gene>
    <name evidence="2" type="primary">NHS</name>
</gene>
<dbReference type="GO" id="GO:0002088">
    <property type="term" value="P:lens development in camera-type eye"/>
    <property type="evidence" value="ECO:0007669"/>
    <property type="project" value="TreeGrafter"/>
</dbReference>
<feature type="region of interest" description="Disordered" evidence="1">
    <location>
        <begin position="995"/>
        <end position="1150"/>
    </location>
</feature>
<feature type="region of interest" description="Disordered" evidence="1">
    <location>
        <begin position="433"/>
        <end position="476"/>
    </location>
</feature>
<feature type="compositionally biased region" description="Low complexity" evidence="1">
    <location>
        <begin position="1331"/>
        <end position="1342"/>
    </location>
</feature>
<evidence type="ECO:0000256" key="1">
    <source>
        <dbReference type="SAM" id="MobiDB-lite"/>
    </source>
</evidence>
<feature type="compositionally biased region" description="Polar residues" evidence="1">
    <location>
        <begin position="1311"/>
        <end position="1320"/>
    </location>
</feature>
<evidence type="ECO:0000313" key="2">
    <source>
        <dbReference type="Ensembl" id="ENSPNYP00000016722.1"/>
    </source>
</evidence>
<reference evidence="2" key="1">
    <citation type="submission" date="2023-09" db="UniProtKB">
        <authorList>
            <consortium name="Ensembl"/>
        </authorList>
    </citation>
    <scope>IDENTIFICATION</scope>
</reference>
<name>A0A3B4G1F2_9CICH</name>
<feature type="region of interest" description="Disordered" evidence="1">
    <location>
        <begin position="775"/>
        <end position="799"/>
    </location>
</feature>
<feature type="region of interest" description="Disordered" evidence="1">
    <location>
        <begin position="640"/>
        <end position="660"/>
    </location>
</feature>
<protein>
    <submittedName>
        <fullName evidence="2">NHS actin remodeling regulator</fullName>
    </submittedName>
</protein>
<dbReference type="PANTHER" id="PTHR23039:SF5">
    <property type="entry name" value="ACTIN REMODELING REGULATOR NHS"/>
    <property type="match status" value="1"/>
</dbReference>
<accession>A0A3B4G1F2</accession>
<feature type="compositionally biased region" description="Polar residues" evidence="1">
    <location>
        <begin position="1063"/>
        <end position="1088"/>
    </location>
</feature>
<feature type="compositionally biased region" description="Polar residues" evidence="1">
    <location>
        <begin position="962"/>
        <end position="971"/>
    </location>
</feature>
<feature type="compositionally biased region" description="Polar residues" evidence="1">
    <location>
        <begin position="408"/>
        <end position="418"/>
    </location>
</feature>
<dbReference type="Pfam" id="PF15273">
    <property type="entry name" value="NHS"/>
    <property type="match status" value="2"/>
</dbReference>